<proteinExistence type="predicted"/>
<dbReference type="Proteomes" id="UP000236721">
    <property type="component" value="Unassembled WGS sequence"/>
</dbReference>
<organism evidence="1 2">
    <name type="scientific">Vibrio hangzhouensis</name>
    <dbReference type="NCBI Taxonomy" id="462991"/>
    <lineage>
        <taxon>Bacteria</taxon>
        <taxon>Pseudomonadati</taxon>
        <taxon>Pseudomonadota</taxon>
        <taxon>Gammaproteobacteria</taxon>
        <taxon>Vibrionales</taxon>
        <taxon>Vibrionaceae</taxon>
        <taxon>Vibrio</taxon>
    </lineage>
</organism>
<keyword evidence="2" id="KW-1185">Reference proteome</keyword>
<name>A0A1H6CQK6_9VIBR</name>
<evidence type="ECO:0000313" key="1">
    <source>
        <dbReference type="EMBL" id="SEG75254.1"/>
    </source>
</evidence>
<dbReference type="AlphaFoldDB" id="A0A1H6CQK6"/>
<dbReference type="EMBL" id="FNVG01000056">
    <property type="protein sequence ID" value="SEG75254.1"/>
    <property type="molecule type" value="Genomic_DNA"/>
</dbReference>
<reference evidence="2" key="1">
    <citation type="submission" date="2016-10" db="EMBL/GenBank/DDBJ databases">
        <authorList>
            <person name="Varghese N."/>
            <person name="Submissions S."/>
        </authorList>
    </citation>
    <scope>NUCLEOTIDE SEQUENCE [LARGE SCALE GENOMIC DNA]</scope>
    <source>
        <strain evidence="2">CGMCC 1.7062</strain>
    </source>
</reference>
<gene>
    <name evidence="1" type="ORF">SAMN04488244_1566</name>
</gene>
<protein>
    <submittedName>
        <fullName evidence="1">Uncharacterized protein</fullName>
    </submittedName>
</protein>
<evidence type="ECO:0000313" key="2">
    <source>
        <dbReference type="Proteomes" id="UP000236721"/>
    </source>
</evidence>
<accession>A0A1H6CQK6</accession>
<sequence length="74" mass="8308">MSEVPPNILEILIFMNPQGLLSIRMEDAKSILSRVTVVCHFTYRKKPYCILPSGEFTMSSIVLIVSTKISVSSF</sequence>